<comment type="caution">
    <text evidence="2">The sequence shown here is derived from an EMBL/GenBank/DDBJ whole genome shotgun (WGS) entry which is preliminary data.</text>
</comment>
<keyword evidence="3" id="KW-1185">Reference proteome</keyword>
<dbReference type="InterPro" id="IPR036397">
    <property type="entry name" value="RNaseH_sf"/>
</dbReference>
<reference evidence="2 3" key="1">
    <citation type="submission" date="2024-01" db="EMBL/GenBank/DDBJ databases">
        <title>The complete chloroplast genome sequence of Lithospermum erythrorhizon: insights into the phylogenetic relationship among Boraginaceae species and the maternal lineages of purple gromwells.</title>
        <authorList>
            <person name="Okada T."/>
            <person name="Watanabe K."/>
        </authorList>
    </citation>
    <scope>NUCLEOTIDE SEQUENCE [LARGE SCALE GENOMIC DNA]</scope>
</reference>
<dbReference type="AlphaFoldDB" id="A0AAV3P1X4"/>
<evidence type="ECO:0000313" key="3">
    <source>
        <dbReference type="Proteomes" id="UP001454036"/>
    </source>
</evidence>
<evidence type="ECO:0000313" key="2">
    <source>
        <dbReference type="EMBL" id="GAA0145590.1"/>
    </source>
</evidence>
<accession>A0AAV3P1X4</accession>
<dbReference type="GO" id="GO:0003676">
    <property type="term" value="F:nucleic acid binding"/>
    <property type="evidence" value="ECO:0007669"/>
    <property type="project" value="InterPro"/>
</dbReference>
<evidence type="ECO:0000256" key="1">
    <source>
        <dbReference type="SAM" id="MobiDB-lite"/>
    </source>
</evidence>
<proteinExistence type="predicted"/>
<protein>
    <recommendedName>
        <fullName evidence="4">Reverse transcriptase domain-containing protein</fullName>
    </recommendedName>
</protein>
<name>A0AAV3P1X4_LITER</name>
<dbReference type="InterPro" id="IPR012337">
    <property type="entry name" value="RNaseH-like_sf"/>
</dbReference>
<gene>
    <name evidence="2" type="ORF">LIER_05754</name>
</gene>
<organism evidence="2 3">
    <name type="scientific">Lithospermum erythrorhizon</name>
    <name type="common">Purple gromwell</name>
    <name type="synonym">Lithospermum officinale var. erythrorhizon</name>
    <dbReference type="NCBI Taxonomy" id="34254"/>
    <lineage>
        <taxon>Eukaryota</taxon>
        <taxon>Viridiplantae</taxon>
        <taxon>Streptophyta</taxon>
        <taxon>Embryophyta</taxon>
        <taxon>Tracheophyta</taxon>
        <taxon>Spermatophyta</taxon>
        <taxon>Magnoliopsida</taxon>
        <taxon>eudicotyledons</taxon>
        <taxon>Gunneridae</taxon>
        <taxon>Pentapetalae</taxon>
        <taxon>asterids</taxon>
        <taxon>lamiids</taxon>
        <taxon>Boraginales</taxon>
        <taxon>Boraginaceae</taxon>
        <taxon>Boraginoideae</taxon>
        <taxon>Lithospermeae</taxon>
        <taxon>Lithospermum</taxon>
    </lineage>
</organism>
<feature type="region of interest" description="Disordered" evidence="1">
    <location>
        <begin position="85"/>
        <end position="123"/>
    </location>
</feature>
<dbReference type="Gene3D" id="3.30.420.10">
    <property type="entry name" value="Ribonuclease H-like superfamily/Ribonuclease H"/>
    <property type="match status" value="1"/>
</dbReference>
<dbReference type="Proteomes" id="UP001454036">
    <property type="component" value="Unassembled WGS sequence"/>
</dbReference>
<evidence type="ECO:0008006" key="4">
    <source>
        <dbReference type="Google" id="ProtNLM"/>
    </source>
</evidence>
<dbReference type="EMBL" id="BAABME010000805">
    <property type="protein sequence ID" value="GAA0145590.1"/>
    <property type="molecule type" value="Genomic_DNA"/>
</dbReference>
<sequence length="182" mass="20207">MLGGKRYAILAVDYFTKWVEAKPVTRHDQKQVYQFMREIFTRFGGAPGASHRQRDAIHSRKDRRSVFGATYRTPGSLSVISLSQCPGRGDEPSNLQGHKKAATRGEEQLGPGAPDGGLVVPDNPETCYGENPLQLGVWIRCPVTAPLGPVGRQIVAAVDKMARYKGKVPRSWNACHLRRYYV</sequence>
<dbReference type="SUPFAM" id="SSF53098">
    <property type="entry name" value="Ribonuclease H-like"/>
    <property type="match status" value="1"/>
</dbReference>